<evidence type="ECO:0000313" key="3">
    <source>
        <dbReference type="Proteomes" id="UP000199475"/>
    </source>
</evidence>
<feature type="domain" description="WYL" evidence="1">
    <location>
        <begin position="145"/>
        <end position="202"/>
    </location>
</feature>
<dbReference type="AlphaFoldDB" id="A0A1G9L4J1"/>
<dbReference type="Proteomes" id="UP000199475">
    <property type="component" value="Unassembled WGS sequence"/>
</dbReference>
<dbReference type="Pfam" id="PF13280">
    <property type="entry name" value="WYL"/>
    <property type="match status" value="1"/>
</dbReference>
<dbReference type="OrthoDB" id="3268930at2"/>
<dbReference type="PANTHER" id="PTHR34580">
    <property type="match status" value="1"/>
</dbReference>
<evidence type="ECO:0000313" key="2">
    <source>
        <dbReference type="EMBL" id="SDL56515.1"/>
    </source>
</evidence>
<sequence>MAAAKSERVLNLLIALLTTKRFLTKHELREMVEGYRESGSFDRTFERDKKELRDLGIEIETGSNDRDLNEEDGYRINRGTFELPPVEFTAEELVSIGLAAHTWQTSVSAQATTDALLRLSAAGAAPDLAHLPPIRAQIPVAEPSFDVIYEALFQRRAITFTHDGRTRRLEPWRLYQRRGQWLVIGRDLDRDATRRFKLNRIEGEVEAVGPAGAYDVPADVDTQIEPPTTVSAVVALRDAPELAAGAAPAEWDGPLPEGFTAHEVSHVTDAMLVAEICAAGPEAVVLAPESIRDAVVARLETLSRSAW</sequence>
<gene>
    <name evidence="2" type="ORF">SAMN04488242_1992</name>
</gene>
<evidence type="ECO:0000259" key="1">
    <source>
        <dbReference type="Pfam" id="PF13280"/>
    </source>
</evidence>
<dbReference type="PANTHER" id="PTHR34580:SF3">
    <property type="entry name" value="PROTEIN PAFB"/>
    <property type="match status" value="1"/>
</dbReference>
<dbReference type="GO" id="GO:0000502">
    <property type="term" value="C:proteasome complex"/>
    <property type="evidence" value="ECO:0007669"/>
    <property type="project" value="UniProtKB-KW"/>
</dbReference>
<reference evidence="2 3" key="1">
    <citation type="submission" date="2016-10" db="EMBL/GenBank/DDBJ databases">
        <authorList>
            <person name="de Groot N.N."/>
        </authorList>
    </citation>
    <scope>NUCLEOTIDE SEQUENCE [LARGE SCALE GENOMIC DNA]</scope>
    <source>
        <strain evidence="2 3">CGMCC 1.9159</strain>
    </source>
</reference>
<organism evidence="2 3">
    <name type="scientific">Tessaracoccus oleiagri</name>
    <dbReference type="NCBI Taxonomy" id="686624"/>
    <lineage>
        <taxon>Bacteria</taxon>
        <taxon>Bacillati</taxon>
        <taxon>Actinomycetota</taxon>
        <taxon>Actinomycetes</taxon>
        <taxon>Propionibacteriales</taxon>
        <taxon>Propionibacteriaceae</taxon>
        <taxon>Tessaracoccus</taxon>
    </lineage>
</organism>
<keyword evidence="3" id="KW-1185">Reference proteome</keyword>
<accession>A0A1G9L4J1</accession>
<keyword evidence="2" id="KW-0647">Proteasome</keyword>
<dbReference type="InterPro" id="IPR051534">
    <property type="entry name" value="CBASS_pafABC_assoc_protein"/>
</dbReference>
<name>A0A1G9L4J1_9ACTN</name>
<dbReference type="InterPro" id="IPR026881">
    <property type="entry name" value="WYL_dom"/>
</dbReference>
<dbReference type="PROSITE" id="PS52050">
    <property type="entry name" value="WYL"/>
    <property type="match status" value="1"/>
</dbReference>
<dbReference type="EMBL" id="FNGP01000003">
    <property type="protein sequence ID" value="SDL56515.1"/>
    <property type="molecule type" value="Genomic_DNA"/>
</dbReference>
<dbReference type="RefSeq" id="WP_093251552.1">
    <property type="nucleotide sequence ID" value="NZ_FNGP01000003.1"/>
</dbReference>
<proteinExistence type="predicted"/>
<protein>
    <submittedName>
        <fullName evidence="2">Proteasome accessory factor B</fullName>
    </submittedName>
</protein>
<dbReference type="STRING" id="686624.SAMN04488242_1992"/>